<gene>
    <name evidence="3" type="ORF">ColLi_00973</name>
</gene>
<protein>
    <submittedName>
        <fullName evidence="3">Agglutinin-like protein ARB_02240</fullName>
    </submittedName>
</protein>
<evidence type="ECO:0000313" key="3">
    <source>
        <dbReference type="EMBL" id="GJC78135.1"/>
    </source>
</evidence>
<proteinExistence type="predicted"/>
<feature type="signal peptide" evidence="2">
    <location>
        <begin position="1"/>
        <end position="18"/>
    </location>
</feature>
<name>A0AA37GCI3_9PEZI</name>
<evidence type="ECO:0000313" key="4">
    <source>
        <dbReference type="Proteomes" id="UP001055172"/>
    </source>
</evidence>
<reference evidence="3 4" key="1">
    <citation type="submission" date="2021-07" db="EMBL/GenBank/DDBJ databases">
        <title>Genome data of Colletotrichum spaethianum.</title>
        <authorList>
            <person name="Utami Y.D."/>
            <person name="Hiruma K."/>
        </authorList>
    </citation>
    <scope>NUCLEOTIDE SEQUENCE [LARGE SCALE GENOMIC DNA]</scope>
    <source>
        <strain evidence="3 4">MAFF 242679</strain>
    </source>
</reference>
<dbReference type="PANTHER" id="PTHR38122">
    <property type="entry name" value="GLYCOPROTEIN X"/>
    <property type="match status" value="1"/>
</dbReference>
<dbReference type="AlphaFoldDB" id="A0AA37GCI3"/>
<feature type="compositionally biased region" description="Polar residues" evidence="1">
    <location>
        <begin position="28"/>
        <end position="39"/>
    </location>
</feature>
<feature type="compositionally biased region" description="Low complexity" evidence="1">
    <location>
        <begin position="52"/>
        <end position="74"/>
    </location>
</feature>
<keyword evidence="2" id="KW-0732">Signal</keyword>
<dbReference type="EMBL" id="BPPX01000002">
    <property type="protein sequence ID" value="GJC78135.1"/>
    <property type="molecule type" value="Genomic_DNA"/>
</dbReference>
<evidence type="ECO:0000256" key="1">
    <source>
        <dbReference type="SAM" id="MobiDB-lite"/>
    </source>
</evidence>
<feature type="region of interest" description="Disordered" evidence="1">
    <location>
        <begin position="27"/>
        <end position="107"/>
    </location>
</feature>
<feature type="chain" id="PRO_5041281611" evidence="2">
    <location>
        <begin position="19"/>
        <end position="1051"/>
    </location>
</feature>
<accession>A0AA37GCI3</accession>
<dbReference type="PANTHER" id="PTHR38122:SF1">
    <property type="entry name" value="GLYCOPROTEIN X"/>
    <property type="match status" value="1"/>
</dbReference>
<evidence type="ECO:0000256" key="2">
    <source>
        <dbReference type="SAM" id="SignalP"/>
    </source>
</evidence>
<organism evidence="3 4">
    <name type="scientific">Colletotrichum liriopes</name>
    <dbReference type="NCBI Taxonomy" id="708192"/>
    <lineage>
        <taxon>Eukaryota</taxon>
        <taxon>Fungi</taxon>
        <taxon>Dikarya</taxon>
        <taxon>Ascomycota</taxon>
        <taxon>Pezizomycotina</taxon>
        <taxon>Sordariomycetes</taxon>
        <taxon>Hypocreomycetidae</taxon>
        <taxon>Glomerellales</taxon>
        <taxon>Glomerellaceae</taxon>
        <taxon>Colletotrichum</taxon>
        <taxon>Colletotrichum spaethianum species complex</taxon>
    </lineage>
</organism>
<dbReference type="Proteomes" id="UP001055172">
    <property type="component" value="Unassembled WGS sequence"/>
</dbReference>
<keyword evidence="4" id="KW-1185">Reference proteome</keyword>
<comment type="caution">
    <text evidence="3">The sequence shown here is derived from an EMBL/GenBank/DDBJ whole genome shotgun (WGS) entry which is preliminary data.</text>
</comment>
<sequence>MRLTSLLALGALTLSVTAHDDRVVYARQNESSPEATVQYSAAPESSPPPSSSPKSEVESSLAPSPSSTPASKPAVESASSVVAQPEPTPTDAEKKSPTYDTNTDNCEHWSSKCPWGKTVTITETKKEVVTKTVTEEKTILSTCKPVVEPEPTYAVPTYGSNGRKKRTHPEICETRTTTIWKTLTESFTIPLTVTQGYTKTQKEIETQTQKYTETKEHTQTQKFTETQEVTATRIHTSVSTFLTTHILTTVVPTTVVSSSTIFVTKTYTTIETQTKKYFFTDTVTQKFTETQKFTDTQRFTDTATITNKLTDFATITKPVTKTATVTSVFVSPTTVVSTFVYTTRIPYTITVDHITTTTAWSISTFFSYLTYTTSATVTATAERTATLTEKYTSPTTIFVPTTYYDTITLSSYPVTVTNERTVRETSYITSIRTIVSEIPVVSFITRTRTALLTVVVPTTIPGEVTTIRIPTTIEGEVTTVLVPTTIPGEVTTIQVPTTIEGEATTVLVPTTIPGEVTTIRVPTTIAGELTTILVTTTIEETILVPTTIPGELTTVLVPTTISGEATTILVPTTLPGELTTVLIATTIEETIQVPTTISGQLTTILVPTTATATIQLPPETVTLPGSTIVTTIAGQVTTIQLPGTTLTLRTTDVVTLPPSTTTLPGSTVVTTLTEISPASTVTITEDGITVTSVIPGPTSIVTSTLTLPPITLTIPPSTVTQTEIRDRSACPAPTNTPGVNPVVDFNPKSNRTWGCQPGYVCNPPKPAGCSLWADSPADEYACNLRDCVPAPPYTLATWKDNETHYYPPNDGYFNLDPNAFGLPYDIFDYEVIVTKVKGKKGHKKTTITTGNWASATDLTHFPPTAQPTVTVAPAPVSSPVGKHAYKHHKEGKVYERRSLFNKRDETIVPAVCYDTCNNCYIEVQATGKVSSICNPTSAFQTDLEACRQCVRENAEDEKETLRVYLEPKFQQFITFCEGEAPQKSAKLGSLDHSQSRRRVYGDFGSAHPRHYHYDFCSGTNLTDPDPDANAVPEHEQRRTFGALECQLGGNL</sequence>